<dbReference type="CDD" id="cd05566">
    <property type="entry name" value="PTS_IIB_galactitol"/>
    <property type="match status" value="1"/>
</dbReference>
<dbReference type="RefSeq" id="WP_012815954.1">
    <property type="nucleotide sequence ID" value="NC_013315.1"/>
</dbReference>
<evidence type="ECO:0000256" key="1">
    <source>
        <dbReference type="ARBA" id="ARBA00022679"/>
    </source>
</evidence>
<dbReference type="Pfam" id="PF02302">
    <property type="entry name" value="PTS_IIB"/>
    <property type="match status" value="1"/>
</dbReference>
<dbReference type="HOGENOM" id="CLU_159248_3_3_9"/>
<evidence type="ECO:0000313" key="3">
    <source>
        <dbReference type="EMBL" id="CBA60119.1"/>
    </source>
</evidence>
<dbReference type="Proteomes" id="UP000002068">
    <property type="component" value="Chromosome"/>
</dbReference>
<dbReference type="GO" id="GO:0008982">
    <property type="term" value="F:protein-N(PI)-phosphohistidine-sugar phosphotransferase activity"/>
    <property type="evidence" value="ECO:0007669"/>
    <property type="project" value="InterPro"/>
</dbReference>
<dbReference type="KEGG" id="cdc:CD196_0043"/>
<dbReference type="GO" id="GO:0009401">
    <property type="term" value="P:phosphoenolpyruvate-dependent sugar phosphotransferase system"/>
    <property type="evidence" value="ECO:0007669"/>
    <property type="project" value="InterPro"/>
</dbReference>
<name>A0A0H3MY24_CLODC</name>
<organism evidence="3 4">
    <name type="scientific">Clostridioides difficile (strain CD196)</name>
    <name type="common">Peptoclostridium difficile</name>
    <dbReference type="NCBI Taxonomy" id="645462"/>
    <lineage>
        <taxon>Bacteria</taxon>
        <taxon>Bacillati</taxon>
        <taxon>Bacillota</taxon>
        <taxon>Clostridia</taxon>
        <taxon>Peptostreptococcales</taxon>
        <taxon>Peptostreptococcaceae</taxon>
        <taxon>Clostridioides</taxon>
    </lineage>
</organism>
<dbReference type="InterPro" id="IPR013011">
    <property type="entry name" value="PTS_EIIB_2"/>
</dbReference>
<dbReference type="AlphaFoldDB" id="A0A0H3MY24"/>
<evidence type="ECO:0000313" key="4">
    <source>
        <dbReference type="Proteomes" id="UP000002068"/>
    </source>
</evidence>
<proteinExistence type="predicted"/>
<evidence type="ECO:0000259" key="2">
    <source>
        <dbReference type="PROSITE" id="PS51099"/>
    </source>
</evidence>
<reference evidence="3 4" key="1">
    <citation type="journal article" date="2009" name="Genome Biol.">
        <title>Comparative genome and phenotypic analysis of Clostridium difficile 027 strains provides insight into the evolution of a hypervirulent bacterium.</title>
        <authorList>
            <person name="Stabler R.A."/>
            <person name="He M."/>
            <person name="Dawson L."/>
            <person name="Martin M."/>
            <person name="Valiente E."/>
            <person name="Corton C."/>
            <person name="Lawley T.D."/>
            <person name="Sebaihia M."/>
            <person name="Quail M.A."/>
            <person name="Rose G."/>
            <person name="Gerding D.N."/>
            <person name="Gibert M."/>
            <person name="Popoff M.R."/>
            <person name="Parkhill J."/>
            <person name="Dougan G."/>
            <person name="Wren B.W."/>
        </authorList>
    </citation>
    <scope>NUCLEOTIDE SEQUENCE [LARGE SCALE GENOMIC DNA]</scope>
    <source>
        <strain evidence="3 4">CD196</strain>
    </source>
</reference>
<sequence>MGVTNVTKKILVACGTGVCTSTIAINKLKKALQDIGKLDMVNITQCKVVEVASKAPDYDLIICTTQVSSSIKTPVINGLPFLTGVGMDKLINDVLEELEL</sequence>
<accession>A0A0H3MY24</accession>
<dbReference type="InterPro" id="IPR036095">
    <property type="entry name" value="PTS_EIIB-like_sf"/>
</dbReference>
<dbReference type="InterPro" id="IPR003501">
    <property type="entry name" value="PTS_EIIB_2/3"/>
</dbReference>
<keyword evidence="1" id="KW-0808">Transferase</keyword>
<feature type="domain" description="PTS EIIB type-2" evidence="2">
    <location>
        <begin position="8"/>
        <end position="100"/>
    </location>
</feature>
<dbReference type="PROSITE" id="PS51099">
    <property type="entry name" value="PTS_EIIB_TYPE_2"/>
    <property type="match status" value="1"/>
</dbReference>
<gene>
    <name evidence="3" type="ordered locus">CD196_0043</name>
</gene>
<protein>
    <submittedName>
        <fullName evidence="3">PTS system, IIb component</fullName>
    </submittedName>
</protein>
<dbReference type="SUPFAM" id="SSF52794">
    <property type="entry name" value="PTS system IIB component-like"/>
    <property type="match status" value="1"/>
</dbReference>
<dbReference type="Gene3D" id="3.40.50.2300">
    <property type="match status" value="1"/>
</dbReference>
<dbReference type="EMBL" id="FN538970">
    <property type="protein sequence ID" value="CBA60119.1"/>
    <property type="molecule type" value="Genomic_DNA"/>
</dbReference>